<dbReference type="Proteomes" id="UP000009874">
    <property type="component" value="Unassembled WGS sequence"/>
</dbReference>
<evidence type="ECO:0000313" key="3">
    <source>
        <dbReference type="Proteomes" id="UP000009874"/>
    </source>
</evidence>
<proteinExistence type="predicted"/>
<feature type="non-terminal residue" evidence="2">
    <location>
        <position position="1"/>
    </location>
</feature>
<feature type="compositionally biased region" description="Gly residues" evidence="1">
    <location>
        <begin position="1"/>
        <end position="17"/>
    </location>
</feature>
<evidence type="ECO:0000256" key="1">
    <source>
        <dbReference type="SAM" id="MobiDB-lite"/>
    </source>
</evidence>
<dbReference type="HOGENOM" id="CLU_2338472_0_0_4"/>
<feature type="region of interest" description="Disordered" evidence="1">
    <location>
        <begin position="1"/>
        <end position="47"/>
    </location>
</feature>
<dbReference type="AlphaFoldDB" id="K9E401"/>
<protein>
    <submittedName>
        <fullName evidence="2">Uncharacterized protein</fullName>
    </submittedName>
</protein>
<comment type="caution">
    <text evidence="2">The sequence shown here is derived from an EMBL/GenBank/DDBJ whole genome shotgun (WGS) entry which is preliminary data.</text>
</comment>
<dbReference type="STRING" id="47229.LO55_993"/>
<sequence>GAGGAGGSSTGGAGGSTGEMVAGAGTGGFGGAGTGGDGGTNNVTAGSFDMSNSMSNIAQSAAGISIISQNNGFSSLIQQSVNVQSNMNVGGTTPSGQ</sequence>
<name>K9E401_9BURK</name>
<organism evidence="2 3">
    <name type="scientific">Massilia timonae CCUG 45783</name>
    <dbReference type="NCBI Taxonomy" id="883126"/>
    <lineage>
        <taxon>Bacteria</taxon>
        <taxon>Pseudomonadati</taxon>
        <taxon>Pseudomonadota</taxon>
        <taxon>Betaproteobacteria</taxon>
        <taxon>Burkholderiales</taxon>
        <taxon>Oxalobacteraceae</taxon>
        <taxon>Telluria group</taxon>
        <taxon>Massilia</taxon>
    </lineage>
</organism>
<keyword evidence="3" id="KW-1185">Reference proteome</keyword>
<feature type="compositionally biased region" description="Gly residues" evidence="1">
    <location>
        <begin position="24"/>
        <end position="39"/>
    </location>
</feature>
<evidence type="ECO:0000313" key="2">
    <source>
        <dbReference type="EMBL" id="EKU84165.1"/>
    </source>
</evidence>
<dbReference type="EMBL" id="AGZI01000007">
    <property type="protein sequence ID" value="EKU84165.1"/>
    <property type="molecule type" value="Genomic_DNA"/>
</dbReference>
<gene>
    <name evidence="2" type="ORF">HMPREF9710_00324</name>
</gene>
<dbReference type="PATRIC" id="fig|883126.3.peg.323"/>
<reference evidence="2 3" key="1">
    <citation type="submission" date="2012-09" db="EMBL/GenBank/DDBJ databases">
        <title>The Genome Sequence of Massilia timonae CCUG 45783.</title>
        <authorList>
            <consortium name="The Broad Institute Genome Sequencing Platform"/>
            <person name="Earl A."/>
            <person name="Ward D."/>
            <person name="Feldgarden M."/>
            <person name="Gevers D."/>
            <person name="Huys G."/>
            <person name="Walker B."/>
            <person name="Young S.K."/>
            <person name="Zeng Q."/>
            <person name="Gargeya S."/>
            <person name="Fitzgerald M."/>
            <person name="Haas B."/>
            <person name="Abouelleil A."/>
            <person name="Alvarado L."/>
            <person name="Arachchi H.M."/>
            <person name="Berlin A.M."/>
            <person name="Chapman S.B."/>
            <person name="Goldberg J."/>
            <person name="Griggs A."/>
            <person name="Gujja S."/>
            <person name="Hansen M."/>
            <person name="Howarth C."/>
            <person name="Imamovic A."/>
            <person name="Larimer J."/>
            <person name="McCowen C."/>
            <person name="Montmayeur A."/>
            <person name="Murphy C."/>
            <person name="Neiman D."/>
            <person name="Pearson M."/>
            <person name="Priest M."/>
            <person name="Roberts A."/>
            <person name="Saif S."/>
            <person name="Shea T."/>
            <person name="Sisk P."/>
            <person name="Sykes S."/>
            <person name="Wortman J."/>
            <person name="Nusbaum C."/>
            <person name="Birren B."/>
        </authorList>
    </citation>
    <scope>NUCLEOTIDE SEQUENCE [LARGE SCALE GENOMIC DNA]</scope>
    <source>
        <strain evidence="2 3">CCUG 45783</strain>
    </source>
</reference>
<accession>K9E401</accession>